<dbReference type="OrthoDB" id="2644397at2759"/>
<dbReference type="STRING" id="742152.A0A2H3JT96"/>
<evidence type="ECO:0000313" key="2">
    <source>
        <dbReference type="Proteomes" id="UP000218811"/>
    </source>
</evidence>
<reference evidence="1 2" key="1">
    <citation type="journal article" date="2012" name="Science">
        <title>The Paleozoic origin of enzymatic lignin decomposition reconstructed from 31 fungal genomes.</title>
        <authorList>
            <person name="Floudas D."/>
            <person name="Binder M."/>
            <person name="Riley R."/>
            <person name="Barry K."/>
            <person name="Blanchette R.A."/>
            <person name="Henrissat B."/>
            <person name="Martinez A.T."/>
            <person name="Otillar R."/>
            <person name="Spatafora J.W."/>
            <person name="Yadav J.S."/>
            <person name="Aerts A."/>
            <person name="Benoit I."/>
            <person name="Boyd A."/>
            <person name="Carlson A."/>
            <person name="Copeland A."/>
            <person name="Coutinho P.M."/>
            <person name="de Vries R.P."/>
            <person name="Ferreira P."/>
            <person name="Findley K."/>
            <person name="Foster B."/>
            <person name="Gaskell J."/>
            <person name="Glotzer D."/>
            <person name="Gorecki P."/>
            <person name="Heitman J."/>
            <person name="Hesse C."/>
            <person name="Hori C."/>
            <person name="Igarashi K."/>
            <person name="Jurgens J.A."/>
            <person name="Kallen N."/>
            <person name="Kersten P."/>
            <person name="Kohler A."/>
            <person name="Kuees U."/>
            <person name="Kumar T.K.A."/>
            <person name="Kuo A."/>
            <person name="LaButti K."/>
            <person name="Larrondo L.F."/>
            <person name="Lindquist E."/>
            <person name="Ling A."/>
            <person name="Lombard V."/>
            <person name="Lucas S."/>
            <person name="Lundell T."/>
            <person name="Martin R."/>
            <person name="McLaughlin D.J."/>
            <person name="Morgenstern I."/>
            <person name="Morin E."/>
            <person name="Murat C."/>
            <person name="Nagy L.G."/>
            <person name="Nolan M."/>
            <person name="Ohm R.A."/>
            <person name="Patyshakuliyeva A."/>
            <person name="Rokas A."/>
            <person name="Ruiz-Duenas F.J."/>
            <person name="Sabat G."/>
            <person name="Salamov A."/>
            <person name="Samejima M."/>
            <person name="Schmutz J."/>
            <person name="Slot J.C."/>
            <person name="St John F."/>
            <person name="Stenlid J."/>
            <person name="Sun H."/>
            <person name="Sun S."/>
            <person name="Syed K."/>
            <person name="Tsang A."/>
            <person name="Wiebenga A."/>
            <person name="Young D."/>
            <person name="Pisabarro A."/>
            <person name="Eastwood D.C."/>
            <person name="Martin F."/>
            <person name="Cullen D."/>
            <person name="Grigoriev I.V."/>
            <person name="Hibbett D.S."/>
        </authorList>
    </citation>
    <scope>NUCLEOTIDE SEQUENCE [LARGE SCALE GENOMIC DNA]</scope>
    <source>
        <strain evidence="1 2">MD-104</strain>
    </source>
</reference>
<dbReference type="EMBL" id="KB468168">
    <property type="protein sequence ID" value="PCH44775.1"/>
    <property type="molecule type" value="Genomic_DNA"/>
</dbReference>
<organism evidence="1 2">
    <name type="scientific">Wolfiporia cocos (strain MD-104)</name>
    <name type="common">Brown rot fungus</name>
    <dbReference type="NCBI Taxonomy" id="742152"/>
    <lineage>
        <taxon>Eukaryota</taxon>
        <taxon>Fungi</taxon>
        <taxon>Dikarya</taxon>
        <taxon>Basidiomycota</taxon>
        <taxon>Agaricomycotina</taxon>
        <taxon>Agaricomycetes</taxon>
        <taxon>Polyporales</taxon>
        <taxon>Phaeolaceae</taxon>
        <taxon>Wolfiporia</taxon>
    </lineage>
</organism>
<keyword evidence="2" id="KW-1185">Reference proteome</keyword>
<name>A0A2H3JT96_WOLCO</name>
<accession>A0A2H3JT96</accession>
<evidence type="ECO:0000313" key="1">
    <source>
        <dbReference type="EMBL" id="PCH44775.1"/>
    </source>
</evidence>
<sequence>MTSSLAYNQSKVNAGNAFNFWDDAVELLPYFERVDHTSTIGLYGASLYGTILPNNRSGSVNTAGAAANVSCGLPPNVSIYSPASVSNDTNGYDWIQAKYYYNDSGSFLQFNISNPTDNNYQVAGSLSLVPYNNISKYDGQAQGQQNSTQFMGQNVIFMLATNASSGDMQAQNDFTSRNTFIVNGCSLDWVLQEWLVDVQTSLLSSQKPDGELLFDDPLESWQAWEPVQTYYSDWIFESQVKILSLKDIDVVGVYNPSADAPVVFIVRITPTVTSSYQNTYLGDTLSLLKNSISAPSISQFEADLANLTAIMYWSVMYLPPKSAQNASWNMTDLSFYVLSQKNFTSLAYGSSSIATRLHLNIIQVSIGLGASTTLFLLAIHLTRFDGNIAPVTSLGVLQLLWLTDRQPSLSGDLGSIDNPTIENLRSAGAAIRFDIMSKQSSVGGANYETVVTDDQSVLL</sequence>
<gene>
    <name evidence="1" type="ORF">WOLCODRAFT_145161</name>
</gene>
<dbReference type="AlphaFoldDB" id="A0A2H3JT96"/>
<dbReference type="Proteomes" id="UP000218811">
    <property type="component" value="Unassembled WGS sequence"/>
</dbReference>
<protein>
    <submittedName>
        <fullName evidence="1">Uncharacterized protein</fullName>
    </submittedName>
</protein>
<proteinExistence type="predicted"/>